<dbReference type="OrthoDB" id="10252502at2759"/>
<dbReference type="Proteomes" id="UP000242414">
    <property type="component" value="Unassembled WGS sequence"/>
</dbReference>
<feature type="transmembrane region" description="Helical" evidence="12">
    <location>
        <begin position="6"/>
        <end position="27"/>
    </location>
</feature>
<feature type="transmembrane region" description="Helical" evidence="12">
    <location>
        <begin position="287"/>
        <end position="307"/>
    </location>
</feature>
<comment type="function">
    <text evidence="12">Mannosyltransferase involved in glycosylphosphatidylinositol-anchor biosynthesis.</text>
</comment>
<feature type="transmembrane region" description="Helical" evidence="12">
    <location>
        <begin position="385"/>
        <end position="407"/>
    </location>
</feature>
<keyword evidence="7 12" id="KW-0808">Transferase</keyword>
<organism evidence="13">
    <name type="scientific">Rhizopus microsporus var. microsporus</name>
    <dbReference type="NCBI Taxonomy" id="86635"/>
    <lineage>
        <taxon>Eukaryota</taxon>
        <taxon>Fungi</taxon>
        <taxon>Fungi incertae sedis</taxon>
        <taxon>Mucoromycota</taxon>
        <taxon>Mucoromycotina</taxon>
        <taxon>Mucoromycetes</taxon>
        <taxon>Mucorales</taxon>
        <taxon>Mucorineae</taxon>
        <taxon>Rhizopodaceae</taxon>
        <taxon>Rhizopus</taxon>
    </lineage>
</organism>
<accession>A0A1X0QUJ7</accession>
<feature type="transmembrane region" description="Helical" evidence="12">
    <location>
        <begin position="353"/>
        <end position="373"/>
    </location>
</feature>
<dbReference type="PANTHER" id="PTHR12468">
    <property type="entry name" value="GPI MANNOSYLTRANSFERASE 2"/>
    <property type="match status" value="1"/>
</dbReference>
<evidence type="ECO:0000256" key="6">
    <source>
        <dbReference type="ARBA" id="ARBA00022676"/>
    </source>
</evidence>
<evidence type="ECO:0000256" key="12">
    <source>
        <dbReference type="RuleBase" id="RU363112"/>
    </source>
</evidence>
<dbReference type="Pfam" id="PF04188">
    <property type="entry name" value="Mannosyl_trans2"/>
    <property type="match status" value="1"/>
</dbReference>
<dbReference type="VEuPathDB" id="FungiDB:BCV72DRAFT_213296"/>
<dbReference type="GO" id="GO:0004376">
    <property type="term" value="F:GPI mannosyltransferase activity"/>
    <property type="evidence" value="ECO:0007669"/>
    <property type="project" value="InterPro"/>
</dbReference>
<dbReference type="PANTHER" id="PTHR12468:SF2">
    <property type="entry name" value="GPI MANNOSYLTRANSFERASE 2"/>
    <property type="match status" value="1"/>
</dbReference>
<name>A0A1X0QUJ7_RHIZD</name>
<evidence type="ECO:0000256" key="10">
    <source>
        <dbReference type="ARBA" id="ARBA00022989"/>
    </source>
</evidence>
<evidence type="ECO:0000256" key="8">
    <source>
        <dbReference type="ARBA" id="ARBA00022692"/>
    </source>
</evidence>
<evidence type="ECO:0000256" key="11">
    <source>
        <dbReference type="ARBA" id="ARBA00023136"/>
    </source>
</evidence>
<dbReference type="InterPro" id="IPR007315">
    <property type="entry name" value="PIG-V/Gpi18"/>
</dbReference>
<feature type="transmembrane region" description="Helical" evidence="12">
    <location>
        <begin position="327"/>
        <end position="346"/>
    </location>
</feature>
<dbReference type="GO" id="GO:0000009">
    <property type="term" value="F:alpha-1,6-mannosyltransferase activity"/>
    <property type="evidence" value="ECO:0007669"/>
    <property type="project" value="InterPro"/>
</dbReference>
<dbReference type="EMBL" id="KV922004">
    <property type="protein sequence ID" value="ORE03419.1"/>
    <property type="molecule type" value="Genomic_DNA"/>
</dbReference>
<comment type="caution">
    <text evidence="12">Lacks conserved residue(s) required for the propagation of feature annotation.</text>
</comment>
<dbReference type="UniPathway" id="UPA00196"/>
<comment type="similarity">
    <text evidence="3 12">Belongs to the PIGV family.</text>
</comment>
<dbReference type="GO" id="GO:0006506">
    <property type="term" value="P:GPI anchor biosynthetic process"/>
    <property type="evidence" value="ECO:0007669"/>
    <property type="project" value="UniProtKB-UniPathway"/>
</dbReference>
<evidence type="ECO:0000256" key="7">
    <source>
        <dbReference type="ARBA" id="ARBA00022679"/>
    </source>
</evidence>
<comment type="pathway">
    <text evidence="2 12">Glycolipid biosynthesis; glycosylphosphatidylinositol-anchor biosynthesis.</text>
</comment>
<keyword evidence="8 12" id="KW-0812">Transmembrane</keyword>
<evidence type="ECO:0000256" key="5">
    <source>
        <dbReference type="ARBA" id="ARBA00022502"/>
    </source>
</evidence>
<proteinExistence type="inferred from homology"/>
<keyword evidence="6 12" id="KW-0328">Glycosyltransferase</keyword>
<reference evidence="13" key="1">
    <citation type="journal article" date="2016" name="Proc. Natl. Acad. Sci. U.S.A.">
        <title>Lipid metabolic changes in an early divergent fungus govern the establishment of a mutualistic symbiosis with endobacteria.</title>
        <authorList>
            <person name="Lastovetsky O.A."/>
            <person name="Gaspar M.L."/>
            <person name="Mondo S.J."/>
            <person name="LaButti K.M."/>
            <person name="Sandor L."/>
            <person name="Grigoriev I.V."/>
            <person name="Henry S.A."/>
            <person name="Pawlowska T.E."/>
        </authorList>
    </citation>
    <scope>NUCLEOTIDE SEQUENCE [LARGE SCALE GENOMIC DNA]</scope>
    <source>
        <strain evidence="13">ATCC 52814</strain>
    </source>
</reference>
<keyword evidence="9 12" id="KW-0256">Endoplasmic reticulum</keyword>
<evidence type="ECO:0000256" key="9">
    <source>
        <dbReference type="ARBA" id="ARBA00022824"/>
    </source>
</evidence>
<feature type="transmembrane region" description="Helical" evidence="12">
    <location>
        <begin position="100"/>
        <end position="121"/>
    </location>
</feature>
<evidence type="ECO:0000313" key="13">
    <source>
        <dbReference type="EMBL" id="ORE03419.1"/>
    </source>
</evidence>
<evidence type="ECO:0000256" key="2">
    <source>
        <dbReference type="ARBA" id="ARBA00004687"/>
    </source>
</evidence>
<protein>
    <recommendedName>
        <fullName evidence="4 12">GPI mannosyltransferase 2</fullName>
        <ecNumber evidence="12">2.4.1.-</ecNumber>
    </recommendedName>
</protein>
<comment type="subcellular location">
    <subcellularLocation>
        <location evidence="1 12">Endoplasmic reticulum membrane</location>
        <topology evidence="1 12">Multi-pass membrane protein</topology>
    </subcellularLocation>
</comment>
<feature type="transmembrane region" description="Helical" evidence="12">
    <location>
        <begin position="222"/>
        <end position="242"/>
    </location>
</feature>
<gene>
    <name evidence="13" type="ORF">BCV72DRAFT_213296</name>
</gene>
<dbReference type="GO" id="GO:0005789">
    <property type="term" value="C:endoplasmic reticulum membrane"/>
    <property type="evidence" value="ECO:0007669"/>
    <property type="project" value="UniProtKB-SubCell"/>
</dbReference>
<sequence length="410" mass="47646">MLKQIYSFAAITRVITTSLALLTYYFLSSYDSSAEIQTRSSHNLLNAFLRWDALYFLHIAEHGYVYEQETAFFPVMPLISRFLTNTTLLPLKYLFGYQHALLFSGIAVANVSFILAAGALYKLTLALLPRNPKLAFASSIAFCLSPPSMFMSSFYTESLFALLGFVGMRLAARKKYMYAASIWAIASGTRSNGILYCGFFFYDLVWIRLLKYKVMYNVYTGLIQSILYSLITCSGFALFQYFGYKRFCALDRPWCSNKLPLLYTFVQKEYWDVEFMSYYQVKQIPNFLLAAPIALISIYGLLSYIRFDWKRFVFLKTQENKDDDSFYSNRLLAYMYLWIFMLFYALTSMHVQVIIRFFTSLPPFYWFVGHVWTNGFERKVNERTANVILGYFVLYGLTGVILFANFLPPA</sequence>
<evidence type="ECO:0000256" key="1">
    <source>
        <dbReference type="ARBA" id="ARBA00004477"/>
    </source>
</evidence>
<keyword evidence="5 12" id="KW-0337">GPI-anchor biosynthesis</keyword>
<dbReference type="AlphaFoldDB" id="A0A1X0QUJ7"/>
<evidence type="ECO:0000256" key="3">
    <source>
        <dbReference type="ARBA" id="ARBA00008698"/>
    </source>
</evidence>
<keyword evidence="11 12" id="KW-0472">Membrane</keyword>
<dbReference type="GO" id="GO:0031501">
    <property type="term" value="C:mannosyltransferase complex"/>
    <property type="evidence" value="ECO:0007669"/>
    <property type="project" value="TreeGrafter"/>
</dbReference>
<evidence type="ECO:0000256" key="4">
    <source>
        <dbReference type="ARBA" id="ARBA00013795"/>
    </source>
</evidence>
<keyword evidence="10 12" id="KW-1133">Transmembrane helix</keyword>
<dbReference type="EC" id="2.4.1.-" evidence="12"/>